<keyword evidence="5" id="KW-1185">Reference proteome</keyword>
<dbReference type="PANTHER" id="PTHR45831:SF2">
    <property type="entry name" value="LD24721P"/>
    <property type="match status" value="1"/>
</dbReference>
<dbReference type="Proteomes" id="UP000815677">
    <property type="component" value="Unassembled WGS sequence"/>
</dbReference>
<reference evidence="4" key="1">
    <citation type="submission" date="2014-09" db="EMBL/GenBank/DDBJ databases">
        <title>Genome sequence of the luminous mushroom Mycena chlorophos for searching fungal bioluminescence genes.</title>
        <authorList>
            <person name="Tanaka Y."/>
            <person name="Kasuga D."/>
            <person name="Oba Y."/>
            <person name="Hase S."/>
            <person name="Sato K."/>
            <person name="Oba Y."/>
            <person name="Sakakibara Y."/>
        </authorList>
    </citation>
    <scope>NUCLEOTIDE SEQUENCE</scope>
</reference>
<name>A0ABQ0MCD7_MYCCL</name>
<gene>
    <name evidence="4" type="ORF">MCHLO_16043</name>
</gene>
<dbReference type="SUPFAM" id="SSF48452">
    <property type="entry name" value="TPR-like"/>
    <property type="match status" value="1"/>
</dbReference>
<dbReference type="SMART" id="SM00028">
    <property type="entry name" value="TPR"/>
    <property type="match status" value="3"/>
</dbReference>
<evidence type="ECO:0000256" key="1">
    <source>
        <dbReference type="ARBA" id="ARBA00022737"/>
    </source>
</evidence>
<organism evidence="4 5">
    <name type="scientific">Mycena chlorophos</name>
    <name type="common">Agaric fungus</name>
    <name type="synonym">Agaricus chlorophos</name>
    <dbReference type="NCBI Taxonomy" id="658473"/>
    <lineage>
        <taxon>Eukaryota</taxon>
        <taxon>Fungi</taxon>
        <taxon>Dikarya</taxon>
        <taxon>Basidiomycota</taxon>
        <taxon>Agaricomycotina</taxon>
        <taxon>Agaricomycetes</taxon>
        <taxon>Agaricomycetidae</taxon>
        <taxon>Agaricales</taxon>
        <taxon>Marasmiineae</taxon>
        <taxon>Mycenaceae</taxon>
        <taxon>Mycena</taxon>
    </lineage>
</organism>
<dbReference type="Gene3D" id="1.25.40.10">
    <property type="entry name" value="Tetratricopeptide repeat domain"/>
    <property type="match status" value="1"/>
</dbReference>
<accession>A0ABQ0MCD7</accession>
<dbReference type="EMBL" id="DF849907">
    <property type="protein sequence ID" value="GAT59801.1"/>
    <property type="molecule type" value="Genomic_DNA"/>
</dbReference>
<dbReference type="InterPro" id="IPR019734">
    <property type="entry name" value="TPR_rpt"/>
</dbReference>
<evidence type="ECO:0000313" key="4">
    <source>
        <dbReference type="EMBL" id="GAT59801.1"/>
    </source>
</evidence>
<evidence type="ECO:0000256" key="3">
    <source>
        <dbReference type="SAM" id="MobiDB-lite"/>
    </source>
</evidence>
<evidence type="ECO:0000256" key="2">
    <source>
        <dbReference type="ARBA" id="ARBA00022803"/>
    </source>
</evidence>
<evidence type="ECO:0000313" key="5">
    <source>
        <dbReference type="Proteomes" id="UP000815677"/>
    </source>
</evidence>
<keyword evidence="1" id="KW-0677">Repeat</keyword>
<protein>
    <recommendedName>
        <fullName evidence="6">TPR-like protein</fullName>
    </recommendedName>
</protein>
<dbReference type="InterPro" id="IPR011990">
    <property type="entry name" value="TPR-like_helical_dom_sf"/>
</dbReference>
<proteinExistence type="predicted"/>
<evidence type="ECO:0008006" key="6">
    <source>
        <dbReference type="Google" id="ProtNLM"/>
    </source>
</evidence>
<feature type="compositionally biased region" description="Acidic residues" evidence="3">
    <location>
        <begin position="581"/>
        <end position="598"/>
    </location>
</feature>
<feature type="region of interest" description="Disordered" evidence="3">
    <location>
        <begin position="549"/>
        <end position="598"/>
    </location>
</feature>
<keyword evidence="2" id="KW-0802">TPR repeat</keyword>
<feature type="compositionally biased region" description="Basic and acidic residues" evidence="3">
    <location>
        <begin position="549"/>
        <end position="563"/>
    </location>
</feature>
<dbReference type="PANTHER" id="PTHR45831">
    <property type="entry name" value="LD24721P"/>
    <property type="match status" value="1"/>
</dbReference>
<dbReference type="InterPro" id="IPR047150">
    <property type="entry name" value="SGT"/>
</dbReference>
<sequence>MTDKAKLVDSLKQAGNAFFQKRDFRAAYQKYTEAINECEDQKILAVLYSNRSAASMSMKEYMDAIHDGQASTKADPTFVKGYTRTGTAADAIGMFKISLRAWKAALECTTDPLIKTDCEAKIKAVKAERERQEKALSNGGNHEVISAHRASQDAPWVRALRLMQQNRLPPRSSGFAVREAYEEYTAAVDTMRKTRMEMRQGQQAIVCEGKVLEGFTNAILHDDRVFHIVDFPDFLEKLTLQVQVEVQGNGGFTCGPTELIKEVPERLKGSNWNAVRPALTITIRSWLLQACLDSKLMGRENTADEFFRRVIDVLVWGRRTYASVPRMERGAIFEITILNAVRRLRLQNLLAVYSLKEGECGYSLDEIEEIAQELKTETDPNLRPGPSTVESPGFFAFWTYPRAEAISVLGWVDMRRGLEHLLRSEEAQDQETAEAALLDSMKAFYKSYSLYVEAAELYPEDDQGQPYLLSVAFEALMRSHAPLRLTLPLARRISVAVTKASAIWELEMSSAAHTAKYNEAAEFLRESEREIAKGNWKLTDCLGMAHYDSHPRSYSKQKEAQEHEQEDDGELEALAAAVDLGQDEEGIVVEGHDDDEEN</sequence>